<comment type="subcellular location">
    <subcellularLocation>
        <location evidence="3">Cytoplasm</location>
    </subcellularLocation>
</comment>
<comment type="subunit">
    <text evidence="3">Heptamer of 7 subunits arranged in a ring. Interacts with the chaperonin GroEL.</text>
</comment>
<keyword evidence="3" id="KW-0963">Cytoplasm</keyword>
<dbReference type="PROSITE" id="PS00681">
    <property type="entry name" value="CHAPERONINS_CPN10"/>
    <property type="match status" value="1"/>
</dbReference>
<dbReference type="STRING" id="1038014.SAMN04487910_2927"/>
<dbReference type="GO" id="GO:0051082">
    <property type="term" value="F:unfolded protein binding"/>
    <property type="evidence" value="ECO:0007669"/>
    <property type="project" value="TreeGrafter"/>
</dbReference>
<dbReference type="HAMAP" id="MF_00580">
    <property type="entry name" value="CH10"/>
    <property type="match status" value="1"/>
</dbReference>
<dbReference type="SMART" id="SM00883">
    <property type="entry name" value="Cpn10"/>
    <property type="match status" value="1"/>
</dbReference>
<dbReference type="RefSeq" id="WP_091409830.1">
    <property type="nucleotide sequence ID" value="NZ_FOAB01000005.1"/>
</dbReference>
<dbReference type="FunFam" id="2.30.33.40:FF:000001">
    <property type="entry name" value="10 kDa chaperonin"/>
    <property type="match status" value="1"/>
</dbReference>
<dbReference type="EMBL" id="FOAB01000005">
    <property type="protein sequence ID" value="SEL65320.1"/>
    <property type="molecule type" value="Genomic_DNA"/>
</dbReference>
<evidence type="ECO:0000313" key="6">
    <source>
        <dbReference type="Proteomes" id="UP000198521"/>
    </source>
</evidence>
<dbReference type="SUPFAM" id="SSF50129">
    <property type="entry name" value="GroES-like"/>
    <property type="match status" value="1"/>
</dbReference>
<dbReference type="InterPro" id="IPR018369">
    <property type="entry name" value="Chaprnonin_Cpn10_CS"/>
</dbReference>
<dbReference type="GO" id="GO:0051087">
    <property type="term" value="F:protein-folding chaperone binding"/>
    <property type="evidence" value="ECO:0007669"/>
    <property type="project" value="TreeGrafter"/>
</dbReference>
<name>A0A1H7RYF3_AQUAM</name>
<dbReference type="Pfam" id="PF00166">
    <property type="entry name" value="Cpn10"/>
    <property type="match status" value="1"/>
</dbReference>
<dbReference type="CDD" id="cd00320">
    <property type="entry name" value="cpn10"/>
    <property type="match status" value="1"/>
</dbReference>
<dbReference type="Gene3D" id="2.30.33.40">
    <property type="entry name" value="GroES chaperonin"/>
    <property type="match status" value="1"/>
</dbReference>
<dbReference type="Proteomes" id="UP000198521">
    <property type="component" value="Unassembled WGS sequence"/>
</dbReference>
<comment type="similarity">
    <text evidence="1 3 4">Belongs to the GroES chaperonin family.</text>
</comment>
<evidence type="ECO:0000256" key="1">
    <source>
        <dbReference type="ARBA" id="ARBA00006975"/>
    </source>
</evidence>
<comment type="function">
    <text evidence="3 4">Together with the chaperonin GroEL, plays an essential role in assisting protein folding. The GroEL-GroES system forms a nano-cage that allows encapsulation of the non-native substrate proteins and provides a physical environment optimized to promote and accelerate protein folding. GroES binds to the apical surface of the GroEL ring, thereby capping the opening of the GroEL channel.</text>
</comment>
<reference evidence="5 6" key="1">
    <citation type="submission" date="2016-10" db="EMBL/GenBank/DDBJ databases">
        <authorList>
            <person name="de Groot N.N."/>
        </authorList>
    </citation>
    <scope>NUCLEOTIDE SEQUENCE [LARGE SCALE GENOMIC DNA]</scope>
    <source>
        <strain evidence="5 6">DSM 25232</strain>
    </source>
</reference>
<dbReference type="NCBIfam" id="NF001531">
    <property type="entry name" value="PRK00364.2-2"/>
    <property type="match status" value="1"/>
</dbReference>
<dbReference type="GO" id="GO:0046872">
    <property type="term" value="F:metal ion binding"/>
    <property type="evidence" value="ECO:0007669"/>
    <property type="project" value="TreeGrafter"/>
</dbReference>
<dbReference type="InterPro" id="IPR037124">
    <property type="entry name" value="Chaperonin_GroES_sf"/>
</dbReference>
<dbReference type="AlphaFoldDB" id="A0A1H7RYF3"/>
<keyword evidence="2 3" id="KW-0143">Chaperone</keyword>
<dbReference type="PRINTS" id="PR00297">
    <property type="entry name" value="CHAPERONIN10"/>
</dbReference>
<organism evidence="5 6">
    <name type="scientific">Aquimarina amphilecti</name>
    <dbReference type="NCBI Taxonomy" id="1038014"/>
    <lineage>
        <taxon>Bacteria</taxon>
        <taxon>Pseudomonadati</taxon>
        <taxon>Bacteroidota</taxon>
        <taxon>Flavobacteriia</taxon>
        <taxon>Flavobacteriales</taxon>
        <taxon>Flavobacteriaceae</taxon>
        <taxon>Aquimarina</taxon>
    </lineage>
</organism>
<dbReference type="PANTHER" id="PTHR10772">
    <property type="entry name" value="10 KDA HEAT SHOCK PROTEIN"/>
    <property type="match status" value="1"/>
</dbReference>
<evidence type="ECO:0000256" key="4">
    <source>
        <dbReference type="RuleBase" id="RU000535"/>
    </source>
</evidence>
<gene>
    <name evidence="3" type="primary">groES</name>
    <name evidence="3" type="synonym">groS</name>
    <name evidence="5" type="ORF">SAMN04487910_2927</name>
</gene>
<dbReference type="GO" id="GO:0005524">
    <property type="term" value="F:ATP binding"/>
    <property type="evidence" value="ECO:0007669"/>
    <property type="project" value="InterPro"/>
</dbReference>
<dbReference type="PANTHER" id="PTHR10772:SF58">
    <property type="entry name" value="CO-CHAPERONIN GROES"/>
    <property type="match status" value="1"/>
</dbReference>
<dbReference type="InterPro" id="IPR011032">
    <property type="entry name" value="GroES-like_sf"/>
</dbReference>
<protein>
    <recommendedName>
        <fullName evidence="3">Co-chaperonin GroES</fullName>
    </recommendedName>
    <alternativeName>
        <fullName evidence="3">10 kDa chaperonin</fullName>
    </alternativeName>
    <alternativeName>
        <fullName evidence="3">Chaperonin-10</fullName>
        <shortName evidence="3">Cpn10</shortName>
    </alternativeName>
</protein>
<evidence type="ECO:0000313" key="5">
    <source>
        <dbReference type="EMBL" id="SEL65320.1"/>
    </source>
</evidence>
<proteinExistence type="inferred from homology"/>
<evidence type="ECO:0000256" key="2">
    <source>
        <dbReference type="ARBA" id="ARBA00023186"/>
    </source>
</evidence>
<dbReference type="GO" id="GO:0005737">
    <property type="term" value="C:cytoplasm"/>
    <property type="evidence" value="ECO:0007669"/>
    <property type="project" value="UniProtKB-SubCell"/>
</dbReference>
<sequence>MGVNIKPLSDRVVIEPLPAETQTASGLYIPDSAQEKQQKGKVAAVGGGKKDHEMTVKVGDTVLYGKYSGTELKLDGNDYLIMREDDILAIV</sequence>
<keyword evidence="6" id="KW-1185">Reference proteome</keyword>
<dbReference type="NCBIfam" id="NF001533">
    <property type="entry name" value="PRK00364.2-4"/>
    <property type="match status" value="1"/>
</dbReference>
<dbReference type="OrthoDB" id="9806791at2"/>
<dbReference type="GO" id="GO:0044183">
    <property type="term" value="F:protein folding chaperone"/>
    <property type="evidence" value="ECO:0007669"/>
    <property type="project" value="InterPro"/>
</dbReference>
<evidence type="ECO:0000256" key="3">
    <source>
        <dbReference type="HAMAP-Rule" id="MF_00580"/>
    </source>
</evidence>
<accession>A0A1H7RYF3</accession>
<dbReference type="InterPro" id="IPR020818">
    <property type="entry name" value="Chaperonin_GroES"/>
</dbReference>